<protein>
    <submittedName>
        <fullName evidence="1">Uncharacterized protein</fullName>
    </submittedName>
</protein>
<accession>A0A2T7NF45</accession>
<evidence type="ECO:0000313" key="2">
    <source>
        <dbReference type="Proteomes" id="UP000245119"/>
    </source>
</evidence>
<organism evidence="1 2">
    <name type="scientific">Pomacea canaliculata</name>
    <name type="common">Golden apple snail</name>
    <dbReference type="NCBI Taxonomy" id="400727"/>
    <lineage>
        <taxon>Eukaryota</taxon>
        <taxon>Metazoa</taxon>
        <taxon>Spiralia</taxon>
        <taxon>Lophotrochozoa</taxon>
        <taxon>Mollusca</taxon>
        <taxon>Gastropoda</taxon>
        <taxon>Caenogastropoda</taxon>
        <taxon>Architaenioglossa</taxon>
        <taxon>Ampullarioidea</taxon>
        <taxon>Ampullariidae</taxon>
        <taxon>Pomacea</taxon>
    </lineage>
</organism>
<comment type="caution">
    <text evidence="1">The sequence shown here is derived from an EMBL/GenBank/DDBJ whole genome shotgun (WGS) entry which is preliminary data.</text>
</comment>
<dbReference type="EMBL" id="PZQS01000013">
    <property type="protein sequence ID" value="PVD19794.1"/>
    <property type="molecule type" value="Genomic_DNA"/>
</dbReference>
<reference evidence="1 2" key="1">
    <citation type="submission" date="2018-04" db="EMBL/GenBank/DDBJ databases">
        <title>The genome of golden apple snail Pomacea canaliculata provides insight into stress tolerance and invasive adaptation.</title>
        <authorList>
            <person name="Liu C."/>
            <person name="Liu B."/>
            <person name="Ren Y."/>
            <person name="Zhang Y."/>
            <person name="Wang H."/>
            <person name="Li S."/>
            <person name="Jiang F."/>
            <person name="Yin L."/>
            <person name="Zhang G."/>
            <person name="Qian W."/>
            <person name="Fan W."/>
        </authorList>
    </citation>
    <scope>NUCLEOTIDE SEQUENCE [LARGE SCALE GENOMIC DNA]</scope>
    <source>
        <strain evidence="1">SZHN2017</strain>
        <tissue evidence="1">Muscle</tissue>
    </source>
</reference>
<gene>
    <name evidence="1" type="ORF">C0Q70_20285</name>
</gene>
<dbReference type="Proteomes" id="UP000245119">
    <property type="component" value="Linkage Group LG13"/>
</dbReference>
<name>A0A2T7NF45_POMCA</name>
<keyword evidence="2" id="KW-1185">Reference proteome</keyword>
<proteinExistence type="predicted"/>
<evidence type="ECO:0000313" key="1">
    <source>
        <dbReference type="EMBL" id="PVD19794.1"/>
    </source>
</evidence>
<sequence>MAMPREVESTSRRVLCTLACKCGVAELVGITVPQLATERMAGKGALTSVPVTAPADDGSSV</sequence>
<dbReference type="AlphaFoldDB" id="A0A2T7NF45"/>